<organism evidence="1 2">
    <name type="scientific">Jiella pelagia</name>
    <dbReference type="NCBI Taxonomy" id="2986949"/>
    <lineage>
        <taxon>Bacteria</taxon>
        <taxon>Pseudomonadati</taxon>
        <taxon>Pseudomonadota</taxon>
        <taxon>Alphaproteobacteria</taxon>
        <taxon>Hyphomicrobiales</taxon>
        <taxon>Aurantimonadaceae</taxon>
        <taxon>Jiella</taxon>
    </lineage>
</organism>
<keyword evidence="2" id="KW-1185">Reference proteome</keyword>
<evidence type="ECO:0000313" key="2">
    <source>
        <dbReference type="Proteomes" id="UP001164020"/>
    </source>
</evidence>
<evidence type="ECO:0000313" key="1">
    <source>
        <dbReference type="EMBL" id="WAP67205.1"/>
    </source>
</evidence>
<accession>A0ABY7C057</accession>
<reference evidence="1" key="1">
    <citation type="submission" date="2022-12" db="EMBL/GenBank/DDBJ databases">
        <title>Jiella pelagia sp. nov., isolated from phosphonate enriched culture of Northwest Pacific surface seawater.</title>
        <authorList>
            <person name="Shin D.Y."/>
            <person name="Hwang C.Y."/>
        </authorList>
    </citation>
    <scope>NUCLEOTIDE SEQUENCE</scope>
    <source>
        <strain evidence="1">HL-NP1</strain>
    </source>
</reference>
<dbReference type="EMBL" id="CP114029">
    <property type="protein sequence ID" value="WAP67205.1"/>
    <property type="molecule type" value="Genomic_DNA"/>
</dbReference>
<sequence>MTARATGRTAALLVAAGLVLLGLAAGNARLGAADAADQERFVAYRGIGR</sequence>
<dbReference type="RefSeq" id="WP_268879656.1">
    <property type="nucleotide sequence ID" value="NZ_CP114029.1"/>
</dbReference>
<dbReference type="Proteomes" id="UP001164020">
    <property type="component" value="Chromosome"/>
</dbReference>
<gene>
    <name evidence="1" type="ORF">OH818_16645</name>
</gene>
<proteinExistence type="predicted"/>
<protein>
    <submittedName>
        <fullName evidence="1">Uncharacterized protein</fullName>
    </submittedName>
</protein>
<name>A0ABY7C057_9HYPH</name>